<dbReference type="InterPro" id="IPR015421">
    <property type="entry name" value="PyrdxlP-dep_Trfase_major"/>
</dbReference>
<dbReference type="OMA" id="ARRCPIM"/>
<dbReference type="OrthoDB" id="10263824at2759"/>
<keyword evidence="15" id="KW-1185">Reference proteome</keyword>
<protein>
    <recommendedName>
        <fullName evidence="12">5-aminolevulinate synthase</fullName>
        <ecNumber evidence="12">2.3.1.37</ecNumber>
    </recommendedName>
    <alternativeName>
        <fullName evidence="12">5-aminolevulinic acid synthase</fullName>
    </alternativeName>
    <alternativeName>
        <fullName evidence="12">Delta-ALA synthase</fullName>
    </alternativeName>
    <alternativeName>
        <fullName evidence="12">Delta-aminolevulinate synthase</fullName>
    </alternativeName>
</protein>
<dbReference type="FunFam" id="3.40.640.10:FF:000006">
    <property type="entry name" value="5-aminolevulinate synthase, mitochondrial"/>
    <property type="match status" value="1"/>
</dbReference>
<sequence>MRPFIQKSTPTLSKRTSTFSITKKYTYANAATATAAAAASATAAGTTTSTNNAPIVNHATQETPFDYNGLIDNELRKKRLDKSYRYFNNINRLAKEFPLAHRQMENDKVTVWCSNDYLALSKNQQVINKMKLTLDKYGAGAGGTRNIAGHNKLTMELEAELATLHKKEGALVFSSCFVANDAVLTLLGEKIKDLVIFSDELNHASMIIGIKHAKPVMKHIFKHNDLDELERMLQMYPKSTPKLIAFESVYSMAGSVADIEKICDLAEKYGCLTFLDEVHAVGLYGPHGAGVAEHVDFESHRQVGIKSTEFKSVMDRVDMITGTLGKSFGTVGGYVAASSKLIDWFRSYAPGFIFTTTLPPAVMAGAAEAIRFQRSHLNLRQDQQRNTAYVKNGLKQLGIPVIPNPSHIVPILIGNPDLAKQASDILMEKHKIYVQAINFPTVSRGTERLRITPTPGHDNELSDILLNAIDDVFNELQLPRIRDWEIQGGLLGVGEPGFKEPVNLWTQDQLNLTNEDLNPNVFNPVVEQLEVSSGIKE</sequence>
<dbReference type="Gene3D" id="3.90.1150.10">
    <property type="entry name" value="Aspartate Aminotransferase, domain 1"/>
    <property type="match status" value="1"/>
</dbReference>
<dbReference type="GO" id="GO:0006782">
    <property type="term" value="P:protoporphyrinogen IX biosynthetic process"/>
    <property type="evidence" value="ECO:0007669"/>
    <property type="project" value="UniProtKB-UniRule"/>
</dbReference>
<comment type="catalytic activity">
    <reaction evidence="10 12">
        <text>succinyl-CoA + glycine + H(+) = 5-aminolevulinate + CO2 + CoA</text>
        <dbReference type="Rhea" id="RHEA:12921"/>
        <dbReference type="ChEBI" id="CHEBI:15378"/>
        <dbReference type="ChEBI" id="CHEBI:16526"/>
        <dbReference type="ChEBI" id="CHEBI:57287"/>
        <dbReference type="ChEBI" id="CHEBI:57292"/>
        <dbReference type="ChEBI" id="CHEBI:57305"/>
        <dbReference type="ChEBI" id="CHEBI:356416"/>
        <dbReference type="EC" id="2.3.1.37"/>
    </reaction>
</comment>
<dbReference type="GO" id="GO:0005759">
    <property type="term" value="C:mitochondrial matrix"/>
    <property type="evidence" value="ECO:0007669"/>
    <property type="project" value="UniProtKB-SubCell"/>
</dbReference>
<proteinExistence type="inferred from homology"/>
<dbReference type="EC" id="2.3.1.37" evidence="12"/>
<dbReference type="InterPro" id="IPR015422">
    <property type="entry name" value="PyrdxlP-dep_Trfase_small"/>
</dbReference>
<evidence type="ECO:0000256" key="4">
    <source>
        <dbReference type="ARBA" id="ARBA00005029"/>
    </source>
</evidence>
<evidence type="ECO:0000313" key="15">
    <source>
        <dbReference type="Proteomes" id="UP000000689"/>
    </source>
</evidence>
<evidence type="ECO:0000313" key="14">
    <source>
        <dbReference type="EMBL" id="CCD24160.1"/>
    </source>
</evidence>
<dbReference type="PANTHER" id="PTHR13693:SF102">
    <property type="entry name" value="2-AMINO-3-KETOBUTYRATE COENZYME A LIGASE, MITOCHONDRIAL"/>
    <property type="match status" value="1"/>
</dbReference>
<dbReference type="eggNOG" id="KOG1360">
    <property type="taxonomic scope" value="Eukaryota"/>
</dbReference>
<evidence type="ECO:0000256" key="5">
    <source>
        <dbReference type="ARBA" id="ARBA00008392"/>
    </source>
</evidence>
<evidence type="ECO:0000256" key="2">
    <source>
        <dbReference type="ARBA" id="ARBA00003076"/>
    </source>
</evidence>
<dbReference type="SUPFAM" id="SSF53383">
    <property type="entry name" value="PLP-dependent transferases"/>
    <property type="match status" value="1"/>
</dbReference>
<dbReference type="CDD" id="cd06454">
    <property type="entry name" value="KBL_like"/>
    <property type="match status" value="1"/>
</dbReference>
<evidence type="ECO:0000256" key="9">
    <source>
        <dbReference type="ARBA" id="ARBA00023315"/>
    </source>
</evidence>
<dbReference type="Pfam" id="PF00155">
    <property type="entry name" value="Aminotran_1_2"/>
    <property type="match status" value="1"/>
</dbReference>
<dbReference type="RefSeq" id="XP_003669403.1">
    <property type="nucleotide sequence ID" value="XM_003669355.1"/>
</dbReference>
<dbReference type="InterPro" id="IPR010961">
    <property type="entry name" value="4pyrrol_synth_NH2levulA_synth"/>
</dbReference>
<keyword evidence="8 12" id="KW-0350">Heme biosynthesis</keyword>
<evidence type="ECO:0000256" key="10">
    <source>
        <dbReference type="ARBA" id="ARBA00047654"/>
    </source>
</evidence>
<dbReference type="InterPro" id="IPR050087">
    <property type="entry name" value="AON_synthase_class-II"/>
</dbReference>
<dbReference type="UniPathway" id="UPA00251">
    <property type="reaction ID" value="UER00375"/>
</dbReference>
<dbReference type="PANTHER" id="PTHR13693">
    <property type="entry name" value="CLASS II AMINOTRANSFERASE/8-AMINO-7-OXONONANOATE SYNTHASE"/>
    <property type="match status" value="1"/>
</dbReference>
<dbReference type="AlphaFoldDB" id="G0W8P9"/>
<dbReference type="InterPro" id="IPR004839">
    <property type="entry name" value="Aminotransferase_I/II_large"/>
</dbReference>
<evidence type="ECO:0000256" key="3">
    <source>
        <dbReference type="ARBA" id="ARBA00004305"/>
    </source>
</evidence>
<keyword evidence="12" id="KW-0496">Mitochondrion</keyword>
<dbReference type="PROSITE" id="PS00599">
    <property type="entry name" value="AA_TRANSFER_CLASS_2"/>
    <property type="match status" value="1"/>
</dbReference>
<evidence type="ECO:0000256" key="1">
    <source>
        <dbReference type="ARBA" id="ARBA00001933"/>
    </source>
</evidence>
<evidence type="ECO:0000256" key="7">
    <source>
        <dbReference type="ARBA" id="ARBA00022898"/>
    </source>
</evidence>
<comment type="similarity">
    <text evidence="5 11">Belongs to the class-II pyridoxal-phosphate-dependent aminotransferase family.</text>
</comment>
<comment type="pathway">
    <text evidence="4 12">Porphyrin-containing compound metabolism; protoporphyrin-IX biosynthesis; 5-aminolevulinate from glycine: step 1/1.</text>
</comment>
<keyword evidence="7 11" id="KW-0663">Pyridoxal phosphate</keyword>
<gene>
    <name evidence="14" type="primary">NDAI0C05010</name>
    <name evidence="14" type="ordered locus">NDAI_0C05010</name>
</gene>
<evidence type="ECO:0000256" key="12">
    <source>
        <dbReference type="RuleBase" id="RU910713"/>
    </source>
</evidence>
<dbReference type="GO" id="GO:1902117">
    <property type="term" value="P:positive regulation of organelle assembly"/>
    <property type="evidence" value="ECO:0007669"/>
    <property type="project" value="EnsemblFungi"/>
</dbReference>
<comment type="cofactor">
    <cofactor evidence="1 11">
        <name>pyridoxal 5'-phosphate</name>
        <dbReference type="ChEBI" id="CHEBI:597326"/>
    </cofactor>
</comment>
<keyword evidence="9 12" id="KW-0012">Acyltransferase</keyword>
<name>G0W8P9_NAUDC</name>
<keyword evidence="6 12" id="KW-0808">Transferase</keyword>
<dbReference type="InterPro" id="IPR015424">
    <property type="entry name" value="PyrdxlP-dep_Trfase"/>
</dbReference>
<dbReference type="EMBL" id="HE580269">
    <property type="protein sequence ID" value="CCD24160.1"/>
    <property type="molecule type" value="Genomic_DNA"/>
</dbReference>
<dbReference type="GeneID" id="11496294"/>
<dbReference type="STRING" id="1071378.G0W8P9"/>
<evidence type="ECO:0000259" key="13">
    <source>
        <dbReference type="Pfam" id="PF00155"/>
    </source>
</evidence>
<dbReference type="GO" id="GO:0030170">
    <property type="term" value="F:pyridoxal phosphate binding"/>
    <property type="evidence" value="ECO:0007669"/>
    <property type="project" value="UniProtKB-UniRule"/>
</dbReference>
<dbReference type="Proteomes" id="UP000000689">
    <property type="component" value="Chromosome 3"/>
</dbReference>
<comment type="subcellular location">
    <subcellularLocation>
        <location evidence="3 12">Mitochondrion matrix</location>
    </subcellularLocation>
</comment>
<dbReference type="KEGG" id="ndi:NDAI_0C05010"/>
<comment type="function">
    <text evidence="2">Catalyzes the synthesis of 5-aminolevulinate (ALA) from succinyl-CoA and glycine, the first and rate-limiting step in heme biosynthesis.</text>
</comment>
<evidence type="ECO:0000256" key="6">
    <source>
        <dbReference type="ARBA" id="ARBA00022679"/>
    </source>
</evidence>
<dbReference type="HOGENOM" id="CLU_015846_6_0_1"/>
<accession>G0W8P9</accession>
<reference evidence="14 15" key="1">
    <citation type="journal article" date="2011" name="Proc. Natl. Acad. Sci. U.S.A.">
        <title>Evolutionary erosion of yeast sex chromosomes by mating-type switching accidents.</title>
        <authorList>
            <person name="Gordon J.L."/>
            <person name="Armisen D."/>
            <person name="Proux-Wera E."/>
            <person name="Oheigeartaigh S.S."/>
            <person name="Byrne K.P."/>
            <person name="Wolfe K.H."/>
        </authorList>
    </citation>
    <scope>NUCLEOTIDE SEQUENCE [LARGE SCALE GENOMIC DNA]</scope>
    <source>
        <strain evidence="15">ATCC 10597 / BCRC 20456 / CBS 421 / NBRC 0211 / NRRL Y-12639</strain>
    </source>
</reference>
<feature type="domain" description="Aminotransferase class I/classII large" evidence="13">
    <location>
        <begin position="108"/>
        <end position="469"/>
    </location>
</feature>
<dbReference type="GO" id="GO:0003870">
    <property type="term" value="F:5-aminolevulinate synthase activity"/>
    <property type="evidence" value="ECO:0007669"/>
    <property type="project" value="UniProtKB-EC"/>
</dbReference>
<dbReference type="Gene3D" id="3.40.640.10">
    <property type="entry name" value="Type I PLP-dependent aspartate aminotransferase-like (Major domain)"/>
    <property type="match status" value="1"/>
</dbReference>
<organism evidence="14 15">
    <name type="scientific">Naumovozyma dairenensis (strain ATCC 10597 / BCRC 20456 / CBS 421 / NBRC 0211 / NRRL Y-12639)</name>
    <name type="common">Saccharomyces dairenensis</name>
    <dbReference type="NCBI Taxonomy" id="1071378"/>
    <lineage>
        <taxon>Eukaryota</taxon>
        <taxon>Fungi</taxon>
        <taxon>Dikarya</taxon>
        <taxon>Ascomycota</taxon>
        <taxon>Saccharomycotina</taxon>
        <taxon>Saccharomycetes</taxon>
        <taxon>Saccharomycetales</taxon>
        <taxon>Saccharomycetaceae</taxon>
        <taxon>Naumovozyma</taxon>
    </lineage>
</organism>
<dbReference type="InterPro" id="IPR001917">
    <property type="entry name" value="Aminotrans_II_pyridoxalP_BS"/>
</dbReference>
<evidence type="ECO:0000256" key="8">
    <source>
        <dbReference type="ARBA" id="ARBA00023133"/>
    </source>
</evidence>
<evidence type="ECO:0000256" key="11">
    <source>
        <dbReference type="RuleBase" id="RU003693"/>
    </source>
</evidence>
<dbReference type="NCBIfam" id="TIGR01821">
    <property type="entry name" value="5aminolev_synth"/>
    <property type="match status" value="1"/>
</dbReference>